<comment type="subcellular location">
    <subcellularLocation>
        <location evidence="8">Endoplasmic reticulum membrane</location>
        <topology evidence="8">Single-pass type I membrane protein</topology>
    </subcellularLocation>
    <subcellularLocation>
        <location evidence="1">Membrane</location>
        <topology evidence="1">Single-pass type I membrane protein</topology>
    </subcellularLocation>
</comment>
<evidence type="ECO:0000256" key="3">
    <source>
        <dbReference type="ARBA" id="ARBA00008743"/>
    </source>
</evidence>
<evidence type="ECO:0000256" key="5">
    <source>
        <dbReference type="ARBA" id="ARBA00022824"/>
    </source>
</evidence>
<dbReference type="GO" id="GO:0018279">
    <property type="term" value="P:protein N-linked glycosylation via asparagine"/>
    <property type="evidence" value="ECO:0007669"/>
    <property type="project" value="UniProtKB-UniRule"/>
</dbReference>
<dbReference type="GeneID" id="18254851"/>
<comment type="subunit">
    <text evidence="8">Component of the oligosaccharyltransferase (OST) complex.</text>
</comment>
<sequence>MRPLRSLLACLFAAGVSALSTSGNRLLVIMDDVSEKESYSQFLGDLESLSYLPCRGFQLSFESPKSESLSLFHLGERTYDHLLFFPTKTKGLGPNLTPNLLVDFVNAKGNILVTLSSGTTAPTSLISLLNELDIQLPADRTGLVVDHFNYDASSSPDTHDVLVLPAPFPVRPDVKDFFSGADVSSPSEKVLAFPRGVGATLGNGPLLAPILRAPRTAYSYNPKEQKETVDDLFAAGEQLALVATFQARNSARVTLVGSAEMLQDKWFDAEVKTKEGKATKTFNREFAKRVSGWTFNEIGVLRVNWIEHRLDEPGAPNNVSNPKIYRVKNDVKYTISLSEYSWTAWQPFTLPPDSDEIQLEFSMLSPFHRLALAPDASLSSDTATAYSVRFKVPDRHGIFNFRVSYKRPFLSNVEEKNTVSVRHIGHDEWPRSWAISGAWPWMSGIGVTVVGWLAFCVIWMFSAPVGPKVEVGKKTQ</sequence>
<accession>G0RZZ1</accession>
<feature type="domain" description="OST48 middle" evidence="10">
    <location>
        <begin position="318"/>
        <end position="462"/>
    </location>
</feature>
<dbReference type="eggNOG" id="KOG2754">
    <property type="taxonomic scope" value="Eukaryota"/>
</dbReference>
<evidence type="ECO:0000313" key="11">
    <source>
        <dbReference type="EMBL" id="EGS23152.1"/>
    </source>
</evidence>
<feature type="chain" id="PRO_5005130811" description="Dolichyl-diphosphooligosaccharide--protein glycosyltransferase subunit WBP1" evidence="8">
    <location>
        <begin position="19"/>
        <end position="476"/>
    </location>
</feature>
<dbReference type="InterPro" id="IPR005013">
    <property type="entry name" value="DDOST_48_kDa_subunit"/>
</dbReference>
<evidence type="ECO:0000256" key="4">
    <source>
        <dbReference type="ARBA" id="ARBA00022692"/>
    </source>
</evidence>
<keyword evidence="7 8" id="KW-0472">Membrane</keyword>
<keyword evidence="6 8" id="KW-1133">Transmembrane helix</keyword>
<dbReference type="PANTHER" id="PTHR10830">
    <property type="entry name" value="DOLICHYL-DIPHOSPHOOLIGOSACCHARIDE--PROTEIN GLYCOSYLTRANSFERASE 48 KDA SUBUNIT"/>
    <property type="match status" value="1"/>
</dbReference>
<dbReference type="InterPro" id="IPR055459">
    <property type="entry name" value="OST48_MD"/>
</dbReference>
<dbReference type="EMBL" id="GL988037">
    <property type="protein sequence ID" value="EGS23152.1"/>
    <property type="molecule type" value="Genomic_DNA"/>
</dbReference>
<evidence type="ECO:0000256" key="8">
    <source>
        <dbReference type="RuleBase" id="RU361142"/>
    </source>
</evidence>
<feature type="signal peptide" evidence="8">
    <location>
        <begin position="1"/>
        <end position="18"/>
    </location>
</feature>
<dbReference type="InterPro" id="IPR055457">
    <property type="entry name" value="OST48_N"/>
</dbReference>
<dbReference type="Pfam" id="PF03345">
    <property type="entry name" value="OST48_N"/>
    <property type="match status" value="1"/>
</dbReference>
<dbReference type="RefSeq" id="XP_006691343.1">
    <property type="nucleotide sequence ID" value="XM_006691280.1"/>
</dbReference>
<proteinExistence type="inferred from homology"/>
<feature type="domain" description="OST48 N-terminal" evidence="9">
    <location>
        <begin position="25"/>
        <end position="294"/>
    </location>
</feature>
<evidence type="ECO:0000313" key="12">
    <source>
        <dbReference type="Proteomes" id="UP000008066"/>
    </source>
</evidence>
<dbReference type="UniPathway" id="UPA00378"/>
<comment type="similarity">
    <text evidence="3 8">Belongs to the DDOST 48 kDa subunit family.</text>
</comment>
<organism evidence="12">
    <name type="scientific">Chaetomium thermophilum (strain DSM 1495 / CBS 144.50 / IMI 039719)</name>
    <name type="common">Thermochaetoides thermophila</name>
    <dbReference type="NCBI Taxonomy" id="759272"/>
    <lineage>
        <taxon>Eukaryota</taxon>
        <taxon>Fungi</taxon>
        <taxon>Dikarya</taxon>
        <taxon>Ascomycota</taxon>
        <taxon>Pezizomycotina</taxon>
        <taxon>Sordariomycetes</taxon>
        <taxon>Sordariomycetidae</taxon>
        <taxon>Sordariales</taxon>
        <taxon>Chaetomiaceae</taxon>
        <taxon>Thermochaetoides</taxon>
    </lineage>
</organism>
<evidence type="ECO:0000259" key="9">
    <source>
        <dbReference type="Pfam" id="PF03345"/>
    </source>
</evidence>
<dbReference type="GO" id="GO:0016740">
    <property type="term" value="F:transferase activity"/>
    <property type="evidence" value="ECO:0007669"/>
    <property type="project" value="UniProtKB-KW"/>
</dbReference>
<reference evidence="11 12" key="1">
    <citation type="journal article" date="2011" name="Cell">
        <title>Insight into structure and assembly of the nuclear pore complex by utilizing the genome of a eukaryotic thermophile.</title>
        <authorList>
            <person name="Amlacher S."/>
            <person name="Sarges P."/>
            <person name="Flemming D."/>
            <person name="van Noort V."/>
            <person name="Kunze R."/>
            <person name="Devos D.P."/>
            <person name="Arumugam M."/>
            <person name="Bork P."/>
            <person name="Hurt E."/>
        </authorList>
    </citation>
    <scope>NUCLEOTIDE SEQUENCE [LARGE SCALE GENOMIC DNA]</scope>
    <source>
        <strain evidence="12">DSM 1495 / CBS 144.50 / IMI 039719</strain>
    </source>
</reference>
<evidence type="ECO:0000256" key="1">
    <source>
        <dbReference type="ARBA" id="ARBA00004479"/>
    </source>
</evidence>
<name>G0RZZ1_CHATD</name>
<evidence type="ECO:0000256" key="7">
    <source>
        <dbReference type="ARBA" id="ARBA00023136"/>
    </source>
</evidence>
<dbReference type="STRING" id="759272.G0RZZ1"/>
<evidence type="ECO:0000256" key="2">
    <source>
        <dbReference type="ARBA" id="ARBA00004922"/>
    </source>
</evidence>
<dbReference type="OMA" id="AHDEYPR"/>
<dbReference type="AlphaFoldDB" id="G0RZZ1"/>
<protein>
    <recommendedName>
        <fullName evidence="8">Dolichyl-diphosphooligosaccharide--protein glycosyltransferase subunit WBP1</fullName>
        <shortName evidence="8">Oligosaccharyl transferase subunit WBP1</shortName>
    </recommendedName>
</protein>
<gene>
    <name evidence="11" type="ORF">CTHT_0008130</name>
</gene>
<dbReference type="OrthoDB" id="29105at2759"/>
<comment type="function">
    <text evidence="8">Subunit of the oligosaccharyl transferase (OST) complex that catalyzes the initial transfer of a defined glycan (Glc(3)Man(9)GlcNAc(2) in eukaryotes) from the lipid carrier dolichol-pyrophosphate to an asparagine residue within an Asn-X-Ser/Thr consensus motif in nascent polypeptide chains, the first step in protein N-glycosylation. N-glycosylation occurs cotranslationally and the complex associates with the Sec61 complex at the channel-forming translocon complex that mediates protein translocation across the endoplasmic reticulum (ER).</text>
</comment>
<dbReference type="PANTHER" id="PTHR10830:SF0">
    <property type="entry name" value="DOLICHYL-DIPHOSPHOOLIGOSACCHARIDE--PROTEIN GLYCOSYLTRANSFERASE 48 KDA SUBUNIT"/>
    <property type="match status" value="1"/>
</dbReference>
<evidence type="ECO:0000256" key="6">
    <source>
        <dbReference type="ARBA" id="ARBA00022989"/>
    </source>
</evidence>
<keyword evidence="4 8" id="KW-0812">Transmembrane</keyword>
<dbReference type="Proteomes" id="UP000008066">
    <property type="component" value="Unassembled WGS sequence"/>
</dbReference>
<keyword evidence="12" id="KW-1185">Reference proteome</keyword>
<feature type="transmembrane region" description="Helical" evidence="8">
    <location>
        <begin position="438"/>
        <end position="461"/>
    </location>
</feature>
<dbReference type="Pfam" id="PF23358">
    <property type="entry name" value="OST48_MD"/>
    <property type="match status" value="1"/>
</dbReference>
<comment type="pathway">
    <text evidence="2 8">Protein modification; protein glycosylation.</text>
</comment>
<dbReference type="GO" id="GO:0008250">
    <property type="term" value="C:oligosaccharyltransferase complex"/>
    <property type="evidence" value="ECO:0007669"/>
    <property type="project" value="TreeGrafter"/>
</dbReference>
<keyword evidence="5 8" id="KW-0256">Endoplasmic reticulum</keyword>
<keyword evidence="8" id="KW-0732">Signal</keyword>
<keyword evidence="11" id="KW-0808">Transferase</keyword>
<evidence type="ECO:0000259" key="10">
    <source>
        <dbReference type="Pfam" id="PF23358"/>
    </source>
</evidence>
<dbReference type="KEGG" id="cthr:CTHT_0008130"/>
<dbReference type="HOGENOM" id="CLU_031804_1_0_1"/>